<dbReference type="InterPro" id="IPR026467">
    <property type="entry name" value="Ser/Gly_Cys_C_dom"/>
</dbReference>
<keyword evidence="4" id="KW-1185">Reference proteome</keyword>
<feature type="compositionally biased region" description="Gly residues" evidence="1">
    <location>
        <begin position="274"/>
        <end position="310"/>
    </location>
</feature>
<proteinExistence type="predicted"/>
<dbReference type="Proteomes" id="UP001219605">
    <property type="component" value="Chromosome"/>
</dbReference>
<feature type="region of interest" description="Disordered" evidence="1">
    <location>
        <begin position="269"/>
        <end position="310"/>
    </location>
</feature>
<dbReference type="RefSeq" id="WP_275030740.1">
    <property type="nucleotide sequence ID" value="NZ_CP118615.1"/>
</dbReference>
<keyword evidence="2" id="KW-0812">Transmembrane</keyword>
<evidence type="ECO:0000313" key="3">
    <source>
        <dbReference type="EMBL" id="WDZ84176.1"/>
    </source>
</evidence>
<evidence type="ECO:0000256" key="1">
    <source>
        <dbReference type="SAM" id="MobiDB-lite"/>
    </source>
</evidence>
<dbReference type="EMBL" id="CP118615">
    <property type="protein sequence ID" value="WDZ84176.1"/>
    <property type="molecule type" value="Genomic_DNA"/>
</dbReference>
<keyword evidence="2" id="KW-1133">Transmembrane helix</keyword>
<evidence type="ECO:0000313" key="4">
    <source>
        <dbReference type="Proteomes" id="UP001219605"/>
    </source>
</evidence>
<dbReference type="NCBIfam" id="TIGR04222">
    <property type="entry name" value="near_uncomplex"/>
    <property type="match status" value="1"/>
</dbReference>
<keyword evidence="2" id="KW-0472">Membrane</keyword>
<feature type="transmembrane region" description="Helical" evidence="2">
    <location>
        <begin position="153"/>
        <end position="173"/>
    </location>
</feature>
<evidence type="ECO:0000256" key="2">
    <source>
        <dbReference type="SAM" id="Phobius"/>
    </source>
</evidence>
<gene>
    <name evidence="3" type="ORF">PVK37_27545</name>
</gene>
<name>A0ABY7ZP18_9ACTN</name>
<feature type="transmembrane region" description="Helical" evidence="2">
    <location>
        <begin position="20"/>
        <end position="40"/>
    </location>
</feature>
<sequence>MTQLAAAGDTWGISGPAFLAIYLSFAILVVLGSVVHRAWLFGGSNRSRYDQLGPQQVAYLNGGARLALYSAIGALRSVGAIGADQHRLLRATGPLPAGATPLDQAVHHAAGRGARTRDLPRDHWVSTALDQLRQDLENRGLALSAEQRRSARLGPFLLLVLLAVGVLRLIAGLGNGRPVGLLLVSLLVLGVVFVVQMARVPHRTRAGRQALSSLRTHYRYLAPASAPAYGTYGAAGAAMSVAVFGAAALWTLDPAFAAEAEIQRNAAASSGSSYGDGGGGDSGGSGDSGGGDSGGGGGCGGGGCGGGCGG</sequence>
<organism evidence="3 4">
    <name type="scientific">Micromonospora cathayae</name>
    <dbReference type="NCBI Taxonomy" id="3028804"/>
    <lineage>
        <taxon>Bacteria</taxon>
        <taxon>Bacillati</taxon>
        <taxon>Actinomycetota</taxon>
        <taxon>Actinomycetes</taxon>
        <taxon>Micromonosporales</taxon>
        <taxon>Micromonosporaceae</taxon>
        <taxon>Micromonospora</taxon>
    </lineage>
</organism>
<feature type="transmembrane region" description="Helical" evidence="2">
    <location>
        <begin position="179"/>
        <end position="198"/>
    </location>
</feature>
<accession>A0ABY7ZP18</accession>
<protein>
    <submittedName>
        <fullName evidence="3">TIGR04222 domain-containing membrane protein</fullName>
    </submittedName>
</protein>
<reference evidence="3 4" key="1">
    <citation type="submission" date="2023-02" db="EMBL/GenBank/DDBJ databases">
        <authorList>
            <person name="Mo P."/>
        </authorList>
    </citation>
    <scope>NUCLEOTIDE SEQUENCE [LARGE SCALE GENOMIC DNA]</scope>
    <source>
        <strain evidence="3 4">HUAS 3</strain>
    </source>
</reference>